<name>A0AAD7VWB8_9ASCO</name>
<evidence type="ECO:0000313" key="6">
    <source>
        <dbReference type="Proteomes" id="UP001217417"/>
    </source>
</evidence>
<keyword evidence="6" id="KW-1185">Reference proteome</keyword>
<dbReference type="SUPFAM" id="SSF52499">
    <property type="entry name" value="Isochorismatase-like hydrolases"/>
    <property type="match status" value="1"/>
</dbReference>
<evidence type="ECO:0000256" key="2">
    <source>
        <dbReference type="ARBA" id="ARBA00022801"/>
    </source>
</evidence>
<sequence length="674" mass="71695">MAPLSLTTAKPCPFALPEGRTALVVIDMQKDFLLKNGYGYLQCPSEEVFEQVSSVIEPTAKAIAAARKLGLHVIHTREGHVSDLSDCPPTKRIRQATVNPDRHKLVIGVEGPMGRLLVRGSDGHDIVDEVKPLKDEPVLDKPGKGSFYNTDFHQMLVSRGITHLLLAGVTTECCVATTFREANDHGFETCVLTDCTGGFDGPIVSATMDLFCAYDGLLGYNCTSKPLLELAATVSTIPPSVGEDVFDISIASLRNAYRTSNLTPAKVVEYVYEQVSKPESAVIFSKIFDKDAALKALPEPVIVADVADMPYFYGIPFTVSENFDCENSKLVKDLLASGAILVGITKIEATGAGVAGVSNPEITSEYSAEYAAGGYSYGSSLAIARGLGSFSLALDTDGSARIPAAFSGVVGYNVSKGLLPSDKIAKFCPSIDSIAIIATTVADARCVFAELRGQDLTDPYSVPDRAIPIKSVDFRGPTDGGFRFAVPDDLSLLSADYRTAFASFVAKAKSLGGTEVEIDWSGITKASKLVGPIMDVERKAFGRASVSADPVVAKVQEAIRASASEVPAMKVFQDLDTLRALKTELYLKFEGAAGIDVIITPTAPYHPTLAELEANPVTVNADLSIFTKLTNAFGMCSATMKADEYGPLKLPFGVMISGPMGIDGRMLDIAEALS</sequence>
<dbReference type="CDD" id="cd00431">
    <property type="entry name" value="cysteine_hydrolases"/>
    <property type="match status" value="1"/>
</dbReference>
<dbReference type="InterPro" id="IPR036380">
    <property type="entry name" value="Isochorismatase-like_sf"/>
</dbReference>
<gene>
    <name evidence="5" type="ORF">POJ06DRAFT_298357</name>
</gene>
<evidence type="ECO:0000256" key="1">
    <source>
        <dbReference type="ARBA" id="ARBA00006336"/>
    </source>
</evidence>
<dbReference type="EMBL" id="JARPMG010000001">
    <property type="protein sequence ID" value="KAJ8103946.1"/>
    <property type="molecule type" value="Genomic_DNA"/>
</dbReference>
<comment type="caution">
    <text evidence="5">The sequence shown here is derived from an EMBL/GenBank/DDBJ whole genome shotgun (WGS) entry which is preliminary data.</text>
</comment>
<dbReference type="Pfam" id="PF00857">
    <property type="entry name" value="Isochorismatase"/>
    <property type="match status" value="1"/>
</dbReference>
<feature type="domain" description="Isochorismatase-like" evidence="3">
    <location>
        <begin position="21"/>
        <end position="201"/>
    </location>
</feature>
<keyword evidence="2" id="KW-0378">Hydrolase</keyword>
<dbReference type="InterPro" id="IPR050272">
    <property type="entry name" value="Isochorismatase-like_hydrls"/>
</dbReference>
<protein>
    <submittedName>
        <fullName evidence="5">Amidase signature domain-containing protein</fullName>
    </submittedName>
</protein>
<proteinExistence type="inferred from homology"/>
<dbReference type="Gene3D" id="3.90.1300.10">
    <property type="entry name" value="Amidase signature (AS) domain"/>
    <property type="match status" value="1"/>
</dbReference>
<comment type="similarity">
    <text evidence="1">Belongs to the isochorismatase family.</text>
</comment>
<evidence type="ECO:0000259" key="3">
    <source>
        <dbReference type="Pfam" id="PF00857"/>
    </source>
</evidence>
<dbReference type="GO" id="GO:0016787">
    <property type="term" value="F:hydrolase activity"/>
    <property type="evidence" value="ECO:0007669"/>
    <property type="project" value="UniProtKB-KW"/>
</dbReference>
<evidence type="ECO:0000313" key="5">
    <source>
        <dbReference type="EMBL" id="KAJ8103946.1"/>
    </source>
</evidence>
<dbReference type="Proteomes" id="UP001217417">
    <property type="component" value="Unassembled WGS sequence"/>
</dbReference>
<organism evidence="5 6">
    <name type="scientific">Lipomyces tetrasporus</name>
    <dbReference type="NCBI Taxonomy" id="54092"/>
    <lineage>
        <taxon>Eukaryota</taxon>
        <taxon>Fungi</taxon>
        <taxon>Dikarya</taxon>
        <taxon>Ascomycota</taxon>
        <taxon>Saccharomycotina</taxon>
        <taxon>Lipomycetes</taxon>
        <taxon>Lipomycetales</taxon>
        <taxon>Lipomycetaceae</taxon>
        <taxon>Lipomyces</taxon>
    </lineage>
</organism>
<dbReference type="Pfam" id="PF01425">
    <property type="entry name" value="Amidase"/>
    <property type="match status" value="1"/>
</dbReference>
<dbReference type="AlphaFoldDB" id="A0AAD7VWB8"/>
<feature type="domain" description="Amidase" evidence="4">
    <location>
        <begin position="305"/>
        <end position="666"/>
    </location>
</feature>
<dbReference type="SUPFAM" id="SSF75304">
    <property type="entry name" value="Amidase signature (AS) enzymes"/>
    <property type="match status" value="1"/>
</dbReference>
<dbReference type="PANTHER" id="PTHR43540:SF9">
    <property type="entry name" value="FAMILY HYDROLASE, PUTATIVE (AFU_ORTHOLOGUE AFUA_2G08700)-RELATED"/>
    <property type="match status" value="1"/>
</dbReference>
<dbReference type="RefSeq" id="XP_056047396.1">
    <property type="nucleotide sequence ID" value="XM_056190649.1"/>
</dbReference>
<dbReference type="PANTHER" id="PTHR43540">
    <property type="entry name" value="PEROXYUREIDOACRYLATE/UREIDOACRYLATE AMIDOHYDROLASE-RELATED"/>
    <property type="match status" value="1"/>
</dbReference>
<dbReference type="InterPro" id="IPR036928">
    <property type="entry name" value="AS_sf"/>
</dbReference>
<reference evidence="5" key="1">
    <citation type="submission" date="2023-03" db="EMBL/GenBank/DDBJ databases">
        <title>Near-Complete genome sequence of Lipomyces tetrasporous NRRL Y-64009, an oleaginous yeast capable of growing on lignocellulosic hydrolysates.</title>
        <authorList>
            <consortium name="Lawrence Berkeley National Laboratory"/>
            <person name="Jagtap S.S."/>
            <person name="Liu J.-J."/>
            <person name="Walukiewicz H.E."/>
            <person name="Pangilinan J."/>
            <person name="Lipzen A."/>
            <person name="Ahrendt S."/>
            <person name="Koriabine M."/>
            <person name="Cobaugh K."/>
            <person name="Salamov A."/>
            <person name="Yoshinaga Y."/>
            <person name="Ng V."/>
            <person name="Daum C."/>
            <person name="Grigoriev I.V."/>
            <person name="Slininger P.J."/>
            <person name="Dien B.S."/>
            <person name="Jin Y.-S."/>
            <person name="Rao C.V."/>
        </authorList>
    </citation>
    <scope>NUCLEOTIDE SEQUENCE</scope>
    <source>
        <strain evidence="5">NRRL Y-64009</strain>
    </source>
</reference>
<dbReference type="InterPro" id="IPR000868">
    <property type="entry name" value="Isochorismatase-like_dom"/>
</dbReference>
<evidence type="ECO:0000259" key="4">
    <source>
        <dbReference type="Pfam" id="PF01425"/>
    </source>
</evidence>
<dbReference type="GeneID" id="80885815"/>
<dbReference type="Gene3D" id="3.40.50.850">
    <property type="entry name" value="Isochorismatase-like"/>
    <property type="match status" value="1"/>
</dbReference>
<dbReference type="InterPro" id="IPR023631">
    <property type="entry name" value="Amidase_dom"/>
</dbReference>
<accession>A0AAD7VWB8</accession>